<reference evidence="2" key="1">
    <citation type="journal article" date="2023" name="Science">
        <title>Genome structures resolve the early diversification of teleost fishes.</title>
        <authorList>
            <person name="Parey E."/>
            <person name="Louis A."/>
            <person name="Montfort J."/>
            <person name="Bouchez O."/>
            <person name="Roques C."/>
            <person name="Iampietro C."/>
            <person name="Lluch J."/>
            <person name="Castinel A."/>
            <person name="Donnadieu C."/>
            <person name="Desvignes T."/>
            <person name="Floi Bucao C."/>
            <person name="Jouanno E."/>
            <person name="Wen M."/>
            <person name="Mejri S."/>
            <person name="Dirks R."/>
            <person name="Jansen H."/>
            <person name="Henkel C."/>
            <person name="Chen W.J."/>
            <person name="Zahm M."/>
            <person name="Cabau C."/>
            <person name="Klopp C."/>
            <person name="Thompson A.W."/>
            <person name="Robinson-Rechavi M."/>
            <person name="Braasch I."/>
            <person name="Lecointre G."/>
            <person name="Bobe J."/>
            <person name="Postlethwait J.H."/>
            <person name="Berthelot C."/>
            <person name="Roest Crollius H."/>
            <person name="Guiguen Y."/>
        </authorList>
    </citation>
    <scope>NUCLEOTIDE SEQUENCE</scope>
    <source>
        <strain evidence="2">WJC10195</strain>
    </source>
</reference>
<feature type="region of interest" description="Disordered" evidence="1">
    <location>
        <begin position="131"/>
        <end position="154"/>
    </location>
</feature>
<name>A0A9Q1EVD1_SYNKA</name>
<keyword evidence="3" id="KW-1185">Reference proteome</keyword>
<evidence type="ECO:0000313" key="2">
    <source>
        <dbReference type="EMBL" id="KAJ8345709.1"/>
    </source>
</evidence>
<gene>
    <name evidence="2" type="ORF">SKAU_G00299020</name>
</gene>
<sequence>MEAICIERWPACPPACVMERLVPCKVLSDKFLATDLTRPGVVEVRLIRSSYGELEVKVQAARPSDNEVVSIAFLSLSNYIERYAAPDRRRGGQEGHAPRISMNGFWDAWRMVDRAYRRLVMTGRSNRLRRTQVKQAATCPRGTQKGGHEQRHGNNHLIYPRLTPLRAGPIFCRQQRWLCSPTPECVLPLHPHSDGVILLILTLIWGP</sequence>
<dbReference type="EMBL" id="JAINUF010000012">
    <property type="protein sequence ID" value="KAJ8345709.1"/>
    <property type="molecule type" value="Genomic_DNA"/>
</dbReference>
<evidence type="ECO:0000313" key="3">
    <source>
        <dbReference type="Proteomes" id="UP001152622"/>
    </source>
</evidence>
<comment type="caution">
    <text evidence="2">The sequence shown here is derived from an EMBL/GenBank/DDBJ whole genome shotgun (WGS) entry which is preliminary data.</text>
</comment>
<proteinExistence type="predicted"/>
<dbReference type="AlphaFoldDB" id="A0A9Q1EVD1"/>
<accession>A0A9Q1EVD1</accession>
<organism evidence="2 3">
    <name type="scientific">Synaphobranchus kaupii</name>
    <name type="common">Kaup's arrowtooth eel</name>
    <dbReference type="NCBI Taxonomy" id="118154"/>
    <lineage>
        <taxon>Eukaryota</taxon>
        <taxon>Metazoa</taxon>
        <taxon>Chordata</taxon>
        <taxon>Craniata</taxon>
        <taxon>Vertebrata</taxon>
        <taxon>Euteleostomi</taxon>
        <taxon>Actinopterygii</taxon>
        <taxon>Neopterygii</taxon>
        <taxon>Teleostei</taxon>
        <taxon>Anguilliformes</taxon>
        <taxon>Synaphobranchidae</taxon>
        <taxon>Synaphobranchus</taxon>
    </lineage>
</organism>
<evidence type="ECO:0000256" key="1">
    <source>
        <dbReference type="SAM" id="MobiDB-lite"/>
    </source>
</evidence>
<dbReference type="Proteomes" id="UP001152622">
    <property type="component" value="Chromosome 12"/>
</dbReference>
<protein>
    <submittedName>
        <fullName evidence="2">Uncharacterized protein</fullName>
    </submittedName>
</protein>